<dbReference type="Proteomes" id="UP001310594">
    <property type="component" value="Unassembled WGS sequence"/>
</dbReference>
<dbReference type="AlphaFoldDB" id="A0AAN7W156"/>
<dbReference type="EMBL" id="JAVRQU010000046">
    <property type="protein sequence ID" value="KAK5689304.1"/>
    <property type="molecule type" value="Genomic_DNA"/>
</dbReference>
<comment type="caution">
    <text evidence="1">The sequence shown here is derived from an EMBL/GenBank/DDBJ whole genome shotgun (WGS) entry which is preliminary data.</text>
</comment>
<proteinExistence type="predicted"/>
<protein>
    <submittedName>
        <fullName evidence="1">Uncharacterized protein</fullName>
    </submittedName>
</protein>
<reference evidence="1" key="1">
    <citation type="submission" date="2023-08" db="EMBL/GenBank/DDBJ databases">
        <title>Black Yeasts Isolated from many extreme environments.</title>
        <authorList>
            <person name="Coleine C."/>
            <person name="Stajich J.E."/>
            <person name="Selbmann L."/>
        </authorList>
    </citation>
    <scope>NUCLEOTIDE SEQUENCE</scope>
    <source>
        <strain evidence="1">CCFEE 5810</strain>
    </source>
</reference>
<accession>A0AAN7W156</accession>
<name>A0AAN7W156_9PEZI</name>
<evidence type="ECO:0000313" key="1">
    <source>
        <dbReference type="EMBL" id="KAK5689304.1"/>
    </source>
</evidence>
<sequence length="148" mass="16901">MLTVCNHCKEEKKTCRVYVRSGRCNHCNRSNFIDCDIRVTAGEFARLLKERVSLLAQVDEAHRATVAAQQEVIEAQDRLSQSLAKEVRLHRQLGQNSTRAEEVIAVEERGIEEQEAEEFMAELDLPSFEPHPWDDRLMMSPAGWASFG</sequence>
<evidence type="ECO:0000313" key="2">
    <source>
        <dbReference type="Proteomes" id="UP001310594"/>
    </source>
</evidence>
<organism evidence="1 2">
    <name type="scientific">Elasticomyces elasticus</name>
    <dbReference type="NCBI Taxonomy" id="574655"/>
    <lineage>
        <taxon>Eukaryota</taxon>
        <taxon>Fungi</taxon>
        <taxon>Dikarya</taxon>
        <taxon>Ascomycota</taxon>
        <taxon>Pezizomycotina</taxon>
        <taxon>Dothideomycetes</taxon>
        <taxon>Dothideomycetidae</taxon>
        <taxon>Mycosphaerellales</taxon>
        <taxon>Teratosphaeriaceae</taxon>
        <taxon>Elasticomyces</taxon>
    </lineage>
</organism>
<gene>
    <name evidence="1" type="ORF">LTR97_012921</name>
</gene>